<sequence>MIQGQSGSRESSLEGSRGAGRSSMAEGMMSADRFWICLFTGYYLLHVVLRIATGGALGLDEAEILLDARQLEWGYGPQLPLYAWLQWAVFQITGPGLLGLSLLKNYLLLATAVTLYLIIRTRRSPLMAGLSVLSLLMLYQISWEAQRALTHSVLVNFCSVLSFAVIWSLIRKPTTRGFVMLGIVVAMGSLSKYNYAVALLAMLLATFSDPASRRSLCSPRLLFSIGIVTVMVTPPFLWLLNNPEHAFSSARKLDMSGEGSTVLVAAQGMVELALAALGFVSLLLIVVGVLWLAFRRQGSFVAADDLMRFMSRTLFWALVLMAIIVLLSGSTNVKDRWLQPFLIYAGPVLVLWLLPHTGAKGTRRFAQVSAVLAGIIALAMLHHNLAGDAKRAAPFEDLTARIMTQTSPDSVIAADNWIAGNMAYFAPGHSIYSDRDPHAPDANLRVWIAGQKIPKEIDPSRIITLTAPYRFDENEEMSLSFGPVSD</sequence>
<evidence type="ECO:0000256" key="4">
    <source>
        <dbReference type="ARBA" id="ARBA00022679"/>
    </source>
</evidence>
<dbReference type="Pfam" id="PF13231">
    <property type="entry name" value="PMT_2"/>
    <property type="match status" value="1"/>
</dbReference>
<evidence type="ECO:0000256" key="7">
    <source>
        <dbReference type="ARBA" id="ARBA00023136"/>
    </source>
</evidence>
<keyword evidence="12" id="KW-1185">Reference proteome</keyword>
<evidence type="ECO:0000259" key="10">
    <source>
        <dbReference type="Pfam" id="PF13231"/>
    </source>
</evidence>
<feature type="transmembrane region" description="Helical" evidence="9">
    <location>
        <begin position="177"/>
        <end position="201"/>
    </location>
</feature>
<keyword evidence="7 9" id="KW-0472">Membrane</keyword>
<feature type="domain" description="Glycosyltransferase RgtA/B/C/D-like" evidence="10">
    <location>
        <begin position="80"/>
        <end position="238"/>
    </location>
</feature>
<evidence type="ECO:0000256" key="9">
    <source>
        <dbReference type="SAM" id="Phobius"/>
    </source>
</evidence>
<evidence type="ECO:0000313" key="11">
    <source>
        <dbReference type="EMBL" id="SDW64171.1"/>
    </source>
</evidence>
<dbReference type="RefSeq" id="WP_074735496.1">
    <property type="nucleotide sequence ID" value="NZ_FNNP01000001.1"/>
</dbReference>
<feature type="transmembrane region" description="Helical" evidence="9">
    <location>
        <begin position="365"/>
        <end position="381"/>
    </location>
</feature>
<keyword evidence="4 11" id="KW-0808">Transferase</keyword>
<dbReference type="GO" id="GO:0009103">
    <property type="term" value="P:lipopolysaccharide biosynthetic process"/>
    <property type="evidence" value="ECO:0007669"/>
    <property type="project" value="UniProtKB-ARBA"/>
</dbReference>
<dbReference type="GO" id="GO:0016763">
    <property type="term" value="F:pentosyltransferase activity"/>
    <property type="evidence" value="ECO:0007669"/>
    <property type="project" value="TreeGrafter"/>
</dbReference>
<feature type="transmembrane region" description="Helical" evidence="9">
    <location>
        <begin position="126"/>
        <end position="143"/>
    </location>
</feature>
<feature type="transmembrane region" description="Helical" evidence="9">
    <location>
        <begin position="221"/>
        <end position="240"/>
    </location>
</feature>
<reference evidence="12" key="1">
    <citation type="submission" date="2016-10" db="EMBL/GenBank/DDBJ databases">
        <authorList>
            <person name="Varghese N."/>
            <person name="Submissions S."/>
        </authorList>
    </citation>
    <scope>NUCLEOTIDE SEQUENCE [LARGE SCALE GENOMIC DNA]</scope>
    <source>
        <strain evidence="12">DSM 27839</strain>
    </source>
</reference>
<evidence type="ECO:0000256" key="3">
    <source>
        <dbReference type="ARBA" id="ARBA00022676"/>
    </source>
</evidence>
<name>A0A1H2V7A3_9RHOB</name>
<feature type="transmembrane region" description="Helical" evidence="9">
    <location>
        <begin position="261"/>
        <end position="293"/>
    </location>
</feature>
<evidence type="ECO:0000256" key="6">
    <source>
        <dbReference type="ARBA" id="ARBA00022989"/>
    </source>
</evidence>
<feature type="transmembrane region" description="Helical" evidence="9">
    <location>
        <begin position="97"/>
        <end position="119"/>
    </location>
</feature>
<dbReference type="OrthoDB" id="9153955at2"/>
<dbReference type="EMBL" id="FNNP01000001">
    <property type="protein sequence ID" value="SDW64171.1"/>
    <property type="molecule type" value="Genomic_DNA"/>
</dbReference>
<dbReference type="AlphaFoldDB" id="A0A1H2V7A3"/>
<feature type="transmembrane region" description="Helical" evidence="9">
    <location>
        <begin position="313"/>
        <end position="329"/>
    </location>
</feature>
<evidence type="ECO:0000256" key="2">
    <source>
        <dbReference type="ARBA" id="ARBA00022475"/>
    </source>
</evidence>
<evidence type="ECO:0000313" key="12">
    <source>
        <dbReference type="Proteomes" id="UP000183400"/>
    </source>
</evidence>
<gene>
    <name evidence="11" type="ORF">SAMN05444358_1011387</name>
</gene>
<protein>
    <submittedName>
        <fullName evidence="11">Dolichyl-phosphate-mannose-protein mannosyltransferase</fullName>
    </submittedName>
</protein>
<dbReference type="Proteomes" id="UP000183400">
    <property type="component" value="Unassembled WGS sequence"/>
</dbReference>
<evidence type="ECO:0000256" key="5">
    <source>
        <dbReference type="ARBA" id="ARBA00022692"/>
    </source>
</evidence>
<dbReference type="InterPro" id="IPR050297">
    <property type="entry name" value="LipidA_mod_glycosyltrf_83"/>
</dbReference>
<dbReference type="InterPro" id="IPR038731">
    <property type="entry name" value="RgtA/B/C-like"/>
</dbReference>
<proteinExistence type="predicted"/>
<dbReference type="PANTHER" id="PTHR33908">
    <property type="entry name" value="MANNOSYLTRANSFERASE YKCB-RELATED"/>
    <property type="match status" value="1"/>
</dbReference>
<keyword evidence="3 11" id="KW-0328">Glycosyltransferase</keyword>
<keyword evidence="5 9" id="KW-0812">Transmembrane</keyword>
<comment type="subcellular location">
    <subcellularLocation>
        <location evidence="1">Cell membrane</location>
        <topology evidence="1">Multi-pass membrane protein</topology>
    </subcellularLocation>
</comment>
<evidence type="ECO:0000256" key="8">
    <source>
        <dbReference type="SAM" id="MobiDB-lite"/>
    </source>
</evidence>
<evidence type="ECO:0000256" key="1">
    <source>
        <dbReference type="ARBA" id="ARBA00004651"/>
    </source>
</evidence>
<feature type="region of interest" description="Disordered" evidence="8">
    <location>
        <begin position="1"/>
        <end position="20"/>
    </location>
</feature>
<feature type="transmembrane region" description="Helical" evidence="9">
    <location>
        <begin position="149"/>
        <end position="170"/>
    </location>
</feature>
<organism evidence="11 12">
    <name type="scientific">Ruegeria halocynthiae</name>
    <dbReference type="NCBI Taxonomy" id="985054"/>
    <lineage>
        <taxon>Bacteria</taxon>
        <taxon>Pseudomonadati</taxon>
        <taxon>Pseudomonadota</taxon>
        <taxon>Alphaproteobacteria</taxon>
        <taxon>Rhodobacterales</taxon>
        <taxon>Roseobacteraceae</taxon>
        <taxon>Ruegeria</taxon>
    </lineage>
</organism>
<keyword evidence="6 9" id="KW-1133">Transmembrane helix</keyword>
<dbReference type="GO" id="GO:0005886">
    <property type="term" value="C:plasma membrane"/>
    <property type="evidence" value="ECO:0007669"/>
    <property type="project" value="UniProtKB-SubCell"/>
</dbReference>
<feature type="transmembrane region" description="Helical" evidence="9">
    <location>
        <begin position="341"/>
        <end position="359"/>
    </location>
</feature>
<dbReference type="STRING" id="985054.SAMN05444358_1011387"/>
<dbReference type="PANTHER" id="PTHR33908:SF11">
    <property type="entry name" value="MEMBRANE PROTEIN"/>
    <property type="match status" value="1"/>
</dbReference>
<feature type="transmembrane region" description="Helical" evidence="9">
    <location>
        <begin position="34"/>
        <end position="52"/>
    </location>
</feature>
<keyword evidence="2" id="KW-1003">Cell membrane</keyword>
<accession>A0A1H2V7A3</accession>